<feature type="non-terminal residue" evidence="2">
    <location>
        <position position="1"/>
    </location>
</feature>
<sequence length="41" mass="4220">ANPVTLLASPLGEEGHKVAKGWTVVILIMILYADVTAAGSL</sequence>
<proteinExistence type="predicted"/>
<gene>
    <name evidence="2" type="ORF">HMPREF9453_02141</name>
</gene>
<dbReference type="HOGENOM" id="CLU_3262005_0_0_9"/>
<evidence type="ECO:0000313" key="3">
    <source>
        <dbReference type="Proteomes" id="UP000003277"/>
    </source>
</evidence>
<name>H1D3F3_9FIRM</name>
<dbReference type="EMBL" id="ADLT01000092">
    <property type="protein sequence ID" value="EHO61939.1"/>
    <property type="molecule type" value="Genomic_DNA"/>
</dbReference>
<protein>
    <submittedName>
        <fullName evidence="2">Uncharacterized protein</fullName>
    </submittedName>
</protein>
<keyword evidence="3" id="KW-1185">Reference proteome</keyword>
<accession>H1D3F3</accession>
<keyword evidence="1" id="KW-0472">Membrane</keyword>
<dbReference type="Proteomes" id="UP000003277">
    <property type="component" value="Unassembled WGS sequence"/>
</dbReference>
<evidence type="ECO:0000256" key="1">
    <source>
        <dbReference type="SAM" id="Phobius"/>
    </source>
</evidence>
<evidence type="ECO:0000313" key="2">
    <source>
        <dbReference type="EMBL" id="EHO61939.1"/>
    </source>
</evidence>
<reference evidence="2 3" key="1">
    <citation type="submission" date="2011-11" db="EMBL/GenBank/DDBJ databases">
        <title>The Genome Sequence of Dialister succinatiphilus YIT 11850.</title>
        <authorList>
            <consortium name="The Broad Institute Genome Sequencing Platform"/>
            <person name="Earl A."/>
            <person name="Ward D."/>
            <person name="Feldgarden M."/>
            <person name="Gevers D."/>
            <person name="Morotomi M."/>
            <person name="Young S.K."/>
            <person name="Zeng Q."/>
            <person name="Gargeya S."/>
            <person name="Fitzgerald M."/>
            <person name="Haas B."/>
            <person name="Abouelleil A."/>
            <person name="Alvarado L."/>
            <person name="Arachchi H.M."/>
            <person name="Berlin A."/>
            <person name="Brown A."/>
            <person name="Chapman S.B."/>
            <person name="Dunbar C."/>
            <person name="Gearin G."/>
            <person name="Goldberg J."/>
            <person name="Griggs A."/>
            <person name="Gujja S."/>
            <person name="Heiman D."/>
            <person name="Howarth C."/>
            <person name="Lui A."/>
            <person name="MacDonald P.J.P."/>
            <person name="Montmayeur A."/>
            <person name="Murphy C."/>
            <person name="Neiman D."/>
            <person name="Pearson M."/>
            <person name="Priest M."/>
            <person name="Roberts A."/>
            <person name="Saif S."/>
            <person name="Shea T."/>
            <person name="Sisk P."/>
            <person name="Stolte C."/>
            <person name="Sykes S."/>
            <person name="Wortman J."/>
            <person name="Nusbaum C."/>
            <person name="Birren B."/>
        </authorList>
    </citation>
    <scope>NUCLEOTIDE SEQUENCE [LARGE SCALE GENOMIC DNA]</scope>
    <source>
        <strain evidence="2 3">YIT 11850</strain>
    </source>
</reference>
<dbReference type="AlphaFoldDB" id="H1D3F3"/>
<comment type="caution">
    <text evidence="2">The sequence shown here is derived from an EMBL/GenBank/DDBJ whole genome shotgun (WGS) entry which is preliminary data.</text>
</comment>
<keyword evidence="1" id="KW-0812">Transmembrane</keyword>
<keyword evidence="1" id="KW-1133">Transmembrane helix</keyword>
<feature type="transmembrane region" description="Helical" evidence="1">
    <location>
        <begin position="20"/>
        <end position="39"/>
    </location>
</feature>
<organism evidence="2 3">
    <name type="scientific">Dialister succinatiphilus YIT 11850</name>
    <dbReference type="NCBI Taxonomy" id="742743"/>
    <lineage>
        <taxon>Bacteria</taxon>
        <taxon>Bacillati</taxon>
        <taxon>Bacillota</taxon>
        <taxon>Negativicutes</taxon>
        <taxon>Veillonellales</taxon>
        <taxon>Veillonellaceae</taxon>
        <taxon>Dialister</taxon>
    </lineage>
</organism>